<reference evidence="1" key="1">
    <citation type="submission" date="2021-01" db="EMBL/GenBank/DDBJ databases">
        <authorList>
            <person name="Corre E."/>
            <person name="Pelletier E."/>
            <person name="Niang G."/>
            <person name="Scheremetjew M."/>
            <person name="Finn R."/>
            <person name="Kale V."/>
            <person name="Holt S."/>
            <person name="Cochrane G."/>
            <person name="Meng A."/>
            <person name="Brown T."/>
            <person name="Cohen L."/>
        </authorList>
    </citation>
    <scope>NUCLEOTIDE SEQUENCE</scope>
    <source>
        <strain evidence="1">Isolate 1302-5</strain>
    </source>
</reference>
<protein>
    <submittedName>
        <fullName evidence="1">Uncharacterized protein</fullName>
    </submittedName>
</protein>
<proteinExistence type="predicted"/>
<name>A0A7S4IRW5_9STRA</name>
<dbReference type="EMBL" id="HBKQ01021513">
    <property type="protein sequence ID" value="CAE2237823.1"/>
    <property type="molecule type" value="Transcribed_RNA"/>
</dbReference>
<evidence type="ECO:0000313" key="1">
    <source>
        <dbReference type="EMBL" id="CAE2237823.1"/>
    </source>
</evidence>
<sequence>MSSYSAESPAAVPLRLLIFGLLAVSLRKKHVGPFATAQLIEQERVDEYHRRDYAWPPRESDYVPNTPGWRRAWKRRFRQIEEMEDPGLANKWNGFMSAVHSALLSPNFTENGWGLTRAPTYVVDELKRRLVEGLNDESTPEEEPGHGVTGEMPLFIDTMAYNARAMEELRALHEAWAGVPLVGSSAYGLRVYRNASNLDMHVDQAHTHIISSILHVDHDPESEPWPIVIEDLHGELNEVVLESGDMLLYESSKCMHGRPSKFSGSWYSSLFTHYMPSNWDGDKIWMDAQYRIPPTWMHQTRHENGEDELAVVETSFHEPGCKNNWCALKDSLKWRGPAEGVGKVLSRGNATTTLQLPEEWLNEL</sequence>
<accession>A0A7S4IRW5</accession>
<gene>
    <name evidence="1" type="ORF">OAUR00152_LOCUS14582</name>
</gene>
<dbReference type="AlphaFoldDB" id="A0A7S4IRW5"/>
<organism evidence="1">
    <name type="scientific">Odontella aurita</name>
    <dbReference type="NCBI Taxonomy" id="265563"/>
    <lineage>
        <taxon>Eukaryota</taxon>
        <taxon>Sar</taxon>
        <taxon>Stramenopiles</taxon>
        <taxon>Ochrophyta</taxon>
        <taxon>Bacillariophyta</taxon>
        <taxon>Mediophyceae</taxon>
        <taxon>Biddulphiophycidae</taxon>
        <taxon>Eupodiscales</taxon>
        <taxon>Odontellaceae</taxon>
        <taxon>Odontella</taxon>
    </lineage>
</organism>